<evidence type="ECO:0000259" key="2">
    <source>
        <dbReference type="Pfam" id="PF09323"/>
    </source>
</evidence>
<dbReference type="PANTHER" id="PTHR40047">
    <property type="entry name" value="UPF0703 PROTEIN YCGQ"/>
    <property type="match status" value="1"/>
</dbReference>
<dbReference type="InterPro" id="IPR015402">
    <property type="entry name" value="DUF1980"/>
</dbReference>
<dbReference type="EMBL" id="CP003122">
    <property type="protein sequence ID" value="AFJ26441.1"/>
    <property type="molecule type" value="Genomic_DNA"/>
</dbReference>
<dbReference type="Pfam" id="PF21537">
    <property type="entry name" value="DUF1980_C"/>
    <property type="match status" value="1"/>
</dbReference>
<organism evidence="4 5">
    <name type="scientific">Streptococcus parasanguinis FW213</name>
    <dbReference type="NCBI Taxonomy" id="1114965"/>
    <lineage>
        <taxon>Bacteria</taxon>
        <taxon>Bacillati</taxon>
        <taxon>Bacillota</taxon>
        <taxon>Bacilli</taxon>
        <taxon>Lactobacillales</taxon>
        <taxon>Streptococcaceae</taxon>
        <taxon>Streptococcus</taxon>
    </lineage>
</organism>
<dbReference type="PaxDb" id="1114965-Spaf_1470"/>
<feature type="transmembrane region" description="Helical" evidence="1">
    <location>
        <begin position="38"/>
        <end position="61"/>
    </location>
</feature>
<keyword evidence="1" id="KW-1133">Transmembrane helix</keyword>
<feature type="domain" description="DUF1980" evidence="3">
    <location>
        <begin position="138"/>
        <end position="276"/>
    </location>
</feature>
<evidence type="ECO:0000313" key="4">
    <source>
        <dbReference type="EMBL" id="AFJ26441.1"/>
    </source>
</evidence>
<dbReference type="InterPro" id="IPR052955">
    <property type="entry name" value="UPF0703_membrane_permease"/>
</dbReference>
<dbReference type="KEGG" id="scf:Spaf_1470"/>
<evidence type="ECO:0000256" key="1">
    <source>
        <dbReference type="SAM" id="Phobius"/>
    </source>
</evidence>
<dbReference type="Pfam" id="PF09323">
    <property type="entry name" value="DUF1980"/>
    <property type="match status" value="1"/>
</dbReference>
<feature type="transmembrane region" description="Helical" evidence="1">
    <location>
        <begin position="73"/>
        <end position="93"/>
    </location>
</feature>
<gene>
    <name evidence="4" type="ORF">Spaf_1470</name>
</gene>
<evidence type="ECO:0000259" key="3">
    <source>
        <dbReference type="Pfam" id="PF21537"/>
    </source>
</evidence>
<sequence length="278" mass="31632">MVCGGGAMIRFLILAGYFELTMYLQLSGKLNQYINLHYSYLAYISMFLSFVLALVQLIIWVKQMKIHSHLSGFWAKVASIFLLCIPLFVGLFFPTVTLDSQTVSAKGYHFPVAAGSSKEIQQDEGTTTQYLKPDTSSYFTKSAYESEMKQAAKKYVDKKVIQVTTENYMEVMEVIYDYPDQFAGKTIELTGFVYNDPNNKNSQFLFRFGIIHCIADSGVYGLLTTGAPQHFENNTWIHAKGTLSIEYHKQLKQSLPVLHISDCQTITKPDNPYVYRVF</sequence>
<dbReference type="STRING" id="1114965.Spaf_1470"/>
<protein>
    <submittedName>
        <fullName evidence="4">Substrate-binding transport protein</fullName>
    </submittedName>
</protein>
<proteinExistence type="predicted"/>
<feature type="transmembrane region" description="Helical" evidence="1">
    <location>
        <begin position="7"/>
        <end position="26"/>
    </location>
</feature>
<dbReference type="HOGENOM" id="CLU_070027_1_0_9"/>
<name>I1ZN17_STRPA</name>
<dbReference type="InterPro" id="IPR048493">
    <property type="entry name" value="DUF1980_N"/>
</dbReference>
<keyword evidence="1" id="KW-0472">Membrane</keyword>
<keyword evidence="1" id="KW-0812">Transmembrane</keyword>
<dbReference type="AlphaFoldDB" id="I1ZN17"/>
<dbReference type="InterPro" id="IPR048447">
    <property type="entry name" value="DUF1980_C"/>
</dbReference>
<dbReference type="Proteomes" id="UP000002865">
    <property type="component" value="Chromosome"/>
</dbReference>
<dbReference type="PATRIC" id="fig|1114965.3.peg.1413"/>
<dbReference type="eggNOG" id="COG3689">
    <property type="taxonomic scope" value="Bacteria"/>
</dbReference>
<evidence type="ECO:0000313" key="5">
    <source>
        <dbReference type="Proteomes" id="UP000002865"/>
    </source>
</evidence>
<reference evidence="4 5" key="1">
    <citation type="journal article" date="2012" name="PLoS ONE">
        <title>Complete Genome and Transcriptomes of Streptococcus parasanguinis FW213: Phylogenic Relations and Potential Virulence Mechanisms.</title>
        <authorList>
            <person name="Geng J."/>
            <person name="Chiu C.H."/>
            <person name="Tang P."/>
            <person name="Chen Y."/>
            <person name="Shieh H.R."/>
            <person name="Hu S."/>
            <person name="Chen Y.Y."/>
        </authorList>
    </citation>
    <scope>NUCLEOTIDE SEQUENCE [LARGE SCALE GENOMIC DNA]</scope>
    <source>
        <strain evidence="4 5">FW213</strain>
    </source>
</reference>
<dbReference type="NCBIfam" id="TIGR03943">
    <property type="entry name" value="TIGR03943 family putative permease subunit"/>
    <property type="match status" value="1"/>
</dbReference>
<accession>I1ZN17</accession>
<feature type="domain" description="DUF1980" evidence="2">
    <location>
        <begin position="9"/>
        <end position="109"/>
    </location>
</feature>
<dbReference type="PANTHER" id="PTHR40047:SF1">
    <property type="entry name" value="UPF0703 PROTEIN YCGQ"/>
    <property type="match status" value="1"/>
</dbReference>